<dbReference type="OrthoDB" id="3692961at2759"/>
<protein>
    <recommendedName>
        <fullName evidence="4">Extracellular membrane protein CFEM domain-containing protein</fullName>
    </recommendedName>
</protein>
<evidence type="ECO:0008006" key="4">
    <source>
        <dbReference type="Google" id="ProtNLM"/>
    </source>
</evidence>
<reference evidence="2" key="1">
    <citation type="journal article" date="2020" name="Stud. Mycol.">
        <title>101 Dothideomycetes genomes: a test case for predicting lifestyles and emergence of pathogens.</title>
        <authorList>
            <person name="Haridas S."/>
            <person name="Albert R."/>
            <person name="Binder M."/>
            <person name="Bloem J."/>
            <person name="Labutti K."/>
            <person name="Salamov A."/>
            <person name="Andreopoulos B."/>
            <person name="Baker S."/>
            <person name="Barry K."/>
            <person name="Bills G."/>
            <person name="Bluhm B."/>
            <person name="Cannon C."/>
            <person name="Castanera R."/>
            <person name="Culley D."/>
            <person name="Daum C."/>
            <person name="Ezra D."/>
            <person name="Gonzalez J."/>
            <person name="Henrissat B."/>
            <person name="Kuo A."/>
            <person name="Liang C."/>
            <person name="Lipzen A."/>
            <person name="Lutzoni F."/>
            <person name="Magnuson J."/>
            <person name="Mondo S."/>
            <person name="Nolan M."/>
            <person name="Ohm R."/>
            <person name="Pangilinan J."/>
            <person name="Park H.-J."/>
            <person name="Ramirez L."/>
            <person name="Alfaro M."/>
            <person name="Sun H."/>
            <person name="Tritt A."/>
            <person name="Yoshinaga Y."/>
            <person name="Zwiers L.-H."/>
            <person name="Turgeon B."/>
            <person name="Goodwin S."/>
            <person name="Spatafora J."/>
            <person name="Crous P."/>
            <person name="Grigoriev I."/>
        </authorList>
    </citation>
    <scope>NUCLEOTIDE SEQUENCE</scope>
    <source>
        <strain evidence="2">HMLAC05119</strain>
    </source>
</reference>
<keyword evidence="3" id="KW-1185">Reference proteome</keyword>
<sequence>MRVTIMIGTLAALVAAAPWPREDASDDPSEEPTTISLPFLSPTVEIPLTTSLNVPVTSSLWELPTLTWSKRPHWEPIPIFTKECKCDIATVNYPCWATDALQRCNYEENFSYGCYMAAAGGCPTPTRACKNLFQPTPRPGKHPCDFGGPPSLVTPAPQVPSLITIPVLPTMSITLPVLPTNNVSLPVEPTTNVSLPVGPALNVVPLH</sequence>
<name>A0A6A5QPZ5_AMPQU</name>
<evidence type="ECO:0000313" key="2">
    <source>
        <dbReference type="EMBL" id="KAF1917442.1"/>
    </source>
</evidence>
<dbReference type="Proteomes" id="UP000800096">
    <property type="component" value="Unassembled WGS sequence"/>
</dbReference>
<keyword evidence="1" id="KW-0732">Signal</keyword>
<accession>A0A6A5QPZ5</accession>
<gene>
    <name evidence="2" type="ORF">BDU57DRAFT_165295</name>
</gene>
<proteinExistence type="predicted"/>
<dbReference type="AlphaFoldDB" id="A0A6A5QPZ5"/>
<organism evidence="2 3">
    <name type="scientific">Ampelomyces quisqualis</name>
    <name type="common">Powdery mildew agent</name>
    <dbReference type="NCBI Taxonomy" id="50730"/>
    <lineage>
        <taxon>Eukaryota</taxon>
        <taxon>Fungi</taxon>
        <taxon>Dikarya</taxon>
        <taxon>Ascomycota</taxon>
        <taxon>Pezizomycotina</taxon>
        <taxon>Dothideomycetes</taxon>
        <taxon>Pleosporomycetidae</taxon>
        <taxon>Pleosporales</taxon>
        <taxon>Pleosporineae</taxon>
        <taxon>Phaeosphaeriaceae</taxon>
        <taxon>Ampelomyces</taxon>
    </lineage>
</organism>
<dbReference type="EMBL" id="ML979134">
    <property type="protein sequence ID" value="KAF1917442.1"/>
    <property type="molecule type" value="Genomic_DNA"/>
</dbReference>
<feature type="chain" id="PRO_5025381940" description="Extracellular membrane protein CFEM domain-containing protein" evidence="1">
    <location>
        <begin position="17"/>
        <end position="207"/>
    </location>
</feature>
<evidence type="ECO:0000256" key="1">
    <source>
        <dbReference type="SAM" id="SignalP"/>
    </source>
</evidence>
<feature type="signal peptide" evidence="1">
    <location>
        <begin position="1"/>
        <end position="16"/>
    </location>
</feature>
<evidence type="ECO:0000313" key="3">
    <source>
        <dbReference type="Proteomes" id="UP000800096"/>
    </source>
</evidence>